<evidence type="ECO:0008006" key="4">
    <source>
        <dbReference type="Google" id="ProtNLM"/>
    </source>
</evidence>
<dbReference type="GeneID" id="94346353"/>
<protein>
    <recommendedName>
        <fullName evidence="4">RxLR effector protein</fullName>
    </recommendedName>
</protein>
<proteinExistence type="predicted"/>
<keyword evidence="3" id="KW-1185">Reference proteome</keyword>
<evidence type="ECO:0000256" key="1">
    <source>
        <dbReference type="SAM" id="SignalP"/>
    </source>
</evidence>
<dbReference type="AlphaFoldDB" id="A0A976IL76"/>
<evidence type="ECO:0000313" key="2">
    <source>
        <dbReference type="EMBL" id="TDH73836.1"/>
    </source>
</evidence>
<dbReference type="KEGG" id="blac:94346353"/>
<organism evidence="2 3">
    <name type="scientific">Bremia lactucae</name>
    <name type="common">Lettuce downy mildew</name>
    <dbReference type="NCBI Taxonomy" id="4779"/>
    <lineage>
        <taxon>Eukaryota</taxon>
        <taxon>Sar</taxon>
        <taxon>Stramenopiles</taxon>
        <taxon>Oomycota</taxon>
        <taxon>Peronosporomycetes</taxon>
        <taxon>Peronosporales</taxon>
        <taxon>Peronosporaceae</taxon>
        <taxon>Bremia</taxon>
    </lineage>
</organism>
<evidence type="ECO:0000313" key="3">
    <source>
        <dbReference type="Proteomes" id="UP000294530"/>
    </source>
</evidence>
<dbReference type="EMBL" id="SHOA02000018">
    <property type="protein sequence ID" value="TDH73836.1"/>
    <property type="molecule type" value="Genomic_DNA"/>
</dbReference>
<accession>A0A976IL76</accession>
<feature type="chain" id="PRO_5037225603" description="RxLR effector protein" evidence="1">
    <location>
        <begin position="19"/>
        <end position="279"/>
    </location>
</feature>
<reference evidence="2 3" key="1">
    <citation type="journal article" date="2021" name="Genome Biol.">
        <title>AFLAP: assembly-free linkage analysis pipeline using k-mers from genome sequencing data.</title>
        <authorList>
            <person name="Fletcher K."/>
            <person name="Zhang L."/>
            <person name="Gil J."/>
            <person name="Han R."/>
            <person name="Cavanaugh K."/>
            <person name="Michelmore R."/>
        </authorList>
    </citation>
    <scope>NUCLEOTIDE SEQUENCE [LARGE SCALE GENOMIC DNA]</scope>
    <source>
        <strain evidence="2 3">SF5</strain>
    </source>
</reference>
<feature type="signal peptide" evidence="1">
    <location>
        <begin position="1"/>
        <end position="18"/>
    </location>
</feature>
<comment type="caution">
    <text evidence="2">The sequence shown here is derived from an EMBL/GenBank/DDBJ whole genome shotgun (WGS) entry which is preliminary data.</text>
</comment>
<sequence length="279" mass="32121">MLRVVLFLVAACAKTSYSHTAALSTRNSQYIASKANEHATIPEDINLNRRLRGAAVITEVAETLESMIEAFNPLRTLKSEVRSEMSSKTKLEQDAMLKEPSFYFRMLKPFSEFRIRACFEVYEIDTLILFGTSPHLLKQYIQNGIPRGILPESVTVLATTGEKLKRFQRQFDIFFNPPTGSKPSKPSRAWPYARGPQVQANFKKIYSSDHIKFLAYAFHHLDDVNILAKLSSSIIYRFVLDNFKECRATIRYGTVEDWYKHPMLNKLLRVHEVCRKFGI</sequence>
<gene>
    <name evidence="2" type="ORF">CCR75_002585</name>
</gene>
<dbReference type="Proteomes" id="UP000294530">
    <property type="component" value="Unassembled WGS sequence"/>
</dbReference>
<keyword evidence="1" id="KW-0732">Signal</keyword>
<name>A0A976IL76_BRELC</name>
<dbReference type="RefSeq" id="XP_067823334.1">
    <property type="nucleotide sequence ID" value="XM_067960682.1"/>
</dbReference>